<dbReference type="EMBL" id="BMJQ01000010">
    <property type="protein sequence ID" value="GGF28188.1"/>
    <property type="molecule type" value="Genomic_DNA"/>
</dbReference>
<feature type="domain" description="CENP-V/GFA" evidence="5">
    <location>
        <begin position="6"/>
        <end position="129"/>
    </location>
</feature>
<evidence type="ECO:0000259" key="5">
    <source>
        <dbReference type="PROSITE" id="PS51891"/>
    </source>
</evidence>
<evidence type="ECO:0000313" key="7">
    <source>
        <dbReference type="Proteomes" id="UP000646365"/>
    </source>
</evidence>
<dbReference type="SUPFAM" id="SSF51316">
    <property type="entry name" value="Mss4-like"/>
    <property type="match status" value="1"/>
</dbReference>
<protein>
    <submittedName>
        <fullName evidence="6">Aldehyde-activating protein</fullName>
    </submittedName>
</protein>
<dbReference type="PANTHER" id="PTHR33337:SF40">
    <property type="entry name" value="CENP-V_GFA DOMAIN-CONTAINING PROTEIN-RELATED"/>
    <property type="match status" value="1"/>
</dbReference>
<reference evidence="6" key="2">
    <citation type="submission" date="2020-09" db="EMBL/GenBank/DDBJ databases">
        <authorList>
            <person name="Sun Q."/>
            <person name="Zhou Y."/>
        </authorList>
    </citation>
    <scope>NUCLEOTIDE SEQUENCE</scope>
    <source>
        <strain evidence="6">CGMCC 1.15725</strain>
    </source>
</reference>
<evidence type="ECO:0000256" key="3">
    <source>
        <dbReference type="ARBA" id="ARBA00022833"/>
    </source>
</evidence>
<keyword evidence="7" id="KW-1185">Reference proteome</keyword>
<evidence type="ECO:0000256" key="1">
    <source>
        <dbReference type="ARBA" id="ARBA00005495"/>
    </source>
</evidence>
<organism evidence="6 7">
    <name type="scientific">Aliidongia dinghuensis</name>
    <dbReference type="NCBI Taxonomy" id="1867774"/>
    <lineage>
        <taxon>Bacteria</taxon>
        <taxon>Pseudomonadati</taxon>
        <taxon>Pseudomonadota</taxon>
        <taxon>Alphaproteobacteria</taxon>
        <taxon>Rhodospirillales</taxon>
        <taxon>Dongiaceae</taxon>
        <taxon>Aliidongia</taxon>
    </lineage>
</organism>
<keyword evidence="3" id="KW-0862">Zinc</keyword>
<keyword evidence="2" id="KW-0479">Metal-binding</keyword>
<dbReference type="Gene3D" id="3.90.1590.10">
    <property type="entry name" value="glutathione-dependent formaldehyde- activating enzyme (gfa)"/>
    <property type="match status" value="1"/>
</dbReference>
<evidence type="ECO:0000256" key="4">
    <source>
        <dbReference type="ARBA" id="ARBA00023239"/>
    </source>
</evidence>
<dbReference type="InterPro" id="IPR006913">
    <property type="entry name" value="CENP-V/GFA"/>
</dbReference>
<dbReference type="PROSITE" id="PS51891">
    <property type="entry name" value="CENP_V_GFA"/>
    <property type="match status" value="1"/>
</dbReference>
<dbReference type="Proteomes" id="UP000646365">
    <property type="component" value="Unassembled WGS sequence"/>
</dbReference>
<reference evidence="6" key="1">
    <citation type="journal article" date="2014" name="Int. J. Syst. Evol. Microbiol.">
        <title>Complete genome sequence of Corynebacterium casei LMG S-19264T (=DSM 44701T), isolated from a smear-ripened cheese.</title>
        <authorList>
            <consortium name="US DOE Joint Genome Institute (JGI-PGF)"/>
            <person name="Walter F."/>
            <person name="Albersmeier A."/>
            <person name="Kalinowski J."/>
            <person name="Ruckert C."/>
        </authorList>
    </citation>
    <scope>NUCLEOTIDE SEQUENCE</scope>
    <source>
        <strain evidence="6">CGMCC 1.15725</strain>
    </source>
</reference>
<name>A0A8J2YVH0_9PROT</name>
<evidence type="ECO:0000313" key="6">
    <source>
        <dbReference type="EMBL" id="GGF28188.1"/>
    </source>
</evidence>
<dbReference type="GO" id="GO:0016846">
    <property type="term" value="F:carbon-sulfur lyase activity"/>
    <property type="evidence" value="ECO:0007669"/>
    <property type="project" value="InterPro"/>
</dbReference>
<dbReference type="RefSeq" id="WP_189048604.1">
    <property type="nucleotide sequence ID" value="NZ_BMJQ01000010.1"/>
</dbReference>
<sequence length="134" mass="14649">MKKERHTGGCLCGHVRYVVTGPVTDVSYCHCAMCRRFHGHAGAFVGVERSDFAFVGAGRPHWYASSDKARRGFCPTCGSALFWDSPDESRTYFTAGSLDEPTGLTGRRHIFVADKGDYYAIDDDLPTYPGTGGT</sequence>
<dbReference type="AlphaFoldDB" id="A0A8J2YVH0"/>
<proteinExistence type="inferred from homology"/>
<dbReference type="GO" id="GO:0046872">
    <property type="term" value="F:metal ion binding"/>
    <property type="evidence" value="ECO:0007669"/>
    <property type="project" value="UniProtKB-KW"/>
</dbReference>
<keyword evidence="4" id="KW-0456">Lyase</keyword>
<accession>A0A8J2YVH0</accession>
<gene>
    <name evidence="6" type="ORF">GCM10011611_37780</name>
</gene>
<dbReference type="PANTHER" id="PTHR33337">
    <property type="entry name" value="GFA DOMAIN-CONTAINING PROTEIN"/>
    <property type="match status" value="1"/>
</dbReference>
<evidence type="ECO:0000256" key="2">
    <source>
        <dbReference type="ARBA" id="ARBA00022723"/>
    </source>
</evidence>
<dbReference type="Pfam" id="PF04828">
    <property type="entry name" value="GFA"/>
    <property type="match status" value="1"/>
</dbReference>
<dbReference type="InterPro" id="IPR011057">
    <property type="entry name" value="Mss4-like_sf"/>
</dbReference>
<comment type="caution">
    <text evidence="6">The sequence shown here is derived from an EMBL/GenBank/DDBJ whole genome shotgun (WGS) entry which is preliminary data.</text>
</comment>
<comment type="similarity">
    <text evidence="1">Belongs to the Gfa family.</text>
</comment>